<evidence type="ECO:0000313" key="4">
    <source>
        <dbReference type="Proteomes" id="UP001501444"/>
    </source>
</evidence>
<gene>
    <name evidence="3" type="ORF">GCM10010170_036460</name>
</gene>
<proteinExistence type="predicted"/>
<sequence length="441" mass="44553">MPHPEPERLVLQALGEAALDRDETGHLEACDRCRGELDSLRDVAGLGRNTQRLRELPPPPEHVWQRIRAELAASGRDQPPPPADPRADPRPGGPDASSALPEPVTAPPGDARWATPPGGTIPPSPPRDPIASAPPGDAEPSWALPSSDAARTTSRDYLGPGASAADGLMDAWEAEDAYGASGLADAHGLERADAAGESTSTGADRNAGPGAYPGAGTTANARSGAGTTANAGTGAGTTANAGTGTGKSTGTGNGTGTDAGADAPMATGRARERADKGFTDATGQRNARRRGRKGVIGLVIAVAAAAGAGGAGLDAVLAARDDGTDCRTQDARVRLEVVGGPSGNGTGYACVRTVDGQRRVVVRADGLAVQRDGDYEAWLLDGTGPGEGVMALGRLGRGPSLALSVPAVMDLKRYNIVDISIEPHDGAPGHSGRSVLRGRLP</sequence>
<feature type="compositionally biased region" description="Basic and acidic residues" evidence="1">
    <location>
        <begin position="269"/>
        <end position="278"/>
    </location>
</feature>
<feature type="compositionally biased region" description="Pro residues" evidence="1">
    <location>
        <begin position="119"/>
        <end position="128"/>
    </location>
</feature>
<dbReference type="EMBL" id="BAAARV010000026">
    <property type="protein sequence ID" value="GAA2348165.1"/>
    <property type="molecule type" value="Genomic_DNA"/>
</dbReference>
<feature type="compositionally biased region" description="Low complexity" evidence="1">
    <location>
        <begin position="206"/>
        <end position="242"/>
    </location>
</feature>
<feature type="domain" description="Anti-sigma K factor RskA C-terminal" evidence="2">
    <location>
        <begin position="300"/>
        <end position="432"/>
    </location>
</feature>
<protein>
    <recommendedName>
        <fullName evidence="2">Anti-sigma K factor RskA C-terminal domain-containing protein</fullName>
    </recommendedName>
</protein>
<evidence type="ECO:0000259" key="2">
    <source>
        <dbReference type="Pfam" id="PF10099"/>
    </source>
</evidence>
<feature type="compositionally biased region" description="Gly residues" evidence="1">
    <location>
        <begin position="243"/>
        <end position="257"/>
    </location>
</feature>
<dbReference type="Proteomes" id="UP001501444">
    <property type="component" value="Unassembled WGS sequence"/>
</dbReference>
<dbReference type="RefSeq" id="WP_344613603.1">
    <property type="nucleotide sequence ID" value="NZ_BAAARV010000026.1"/>
</dbReference>
<name>A0ABP5TAA2_9ACTN</name>
<comment type="caution">
    <text evidence="3">The sequence shown here is derived from an EMBL/GenBank/DDBJ whole genome shotgun (WGS) entry which is preliminary data.</text>
</comment>
<evidence type="ECO:0000313" key="3">
    <source>
        <dbReference type="EMBL" id="GAA2348165.1"/>
    </source>
</evidence>
<dbReference type="InterPro" id="IPR018764">
    <property type="entry name" value="RskA_C"/>
</dbReference>
<dbReference type="Pfam" id="PF10099">
    <property type="entry name" value="RskA_C"/>
    <property type="match status" value="1"/>
</dbReference>
<feature type="region of interest" description="Disordered" evidence="1">
    <location>
        <begin position="68"/>
        <end position="164"/>
    </location>
</feature>
<feature type="region of interest" description="Disordered" evidence="1">
    <location>
        <begin position="191"/>
        <end position="289"/>
    </location>
</feature>
<accession>A0ABP5TAA2</accession>
<organism evidence="3 4">
    <name type="scientific">Dactylosporangium salmoneum</name>
    <dbReference type="NCBI Taxonomy" id="53361"/>
    <lineage>
        <taxon>Bacteria</taxon>
        <taxon>Bacillati</taxon>
        <taxon>Actinomycetota</taxon>
        <taxon>Actinomycetes</taxon>
        <taxon>Micromonosporales</taxon>
        <taxon>Micromonosporaceae</taxon>
        <taxon>Dactylosporangium</taxon>
    </lineage>
</organism>
<reference evidence="4" key="1">
    <citation type="journal article" date="2019" name="Int. J. Syst. Evol. Microbiol.">
        <title>The Global Catalogue of Microorganisms (GCM) 10K type strain sequencing project: providing services to taxonomists for standard genome sequencing and annotation.</title>
        <authorList>
            <consortium name="The Broad Institute Genomics Platform"/>
            <consortium name="The Broad Institute Genome Sequencing Center for Infectious Disease"/>
            <person name="Wu L."/>
            <person name="Ma J."/>
        </authorList>
    </citation>
    <scope>NUCLEOTIDE SEQUENCE [LARGE SCALE GENOMIC DNA]</scope>
    <source>
        <strain evidence="4">JCM 3272</strain>
    </source>
</reference>
<feature type="compositionally biased region" description="Low complexity" evidence="1">
    <location>
        <begin position="258"/>
        <end position="268"/>
    </location>
</feature>
<keyword evidence="4" id="KW-1185">Reference proteome</keyword>
<evidence type="ECO:0000256" key="1">
    <source>
        <dbReference type="SAM" id="MobiDB-lite"/>
    </source>
</evidence>